<dbReference type="InterPro" id="IPR052900">
    <property type="entry name" value="Phospholipid_Metab_Enz"/>
</dbReference>
<sequence length="523" mass="56756">MTSNPRRRPTGASLAANATATATATALALAFATAAPALAADAPAQPYGVQSGDVTPDSAVIWGRADREARMIVDWATGADFADATRVVGPAVLEDSDLTGKLILTGLPAGTDIHYRVMFQDLADQTVEGEAVAGSFKTAPADLSPVRFVWSGDTAGQGWGINPAWGGMKIYETMRQADPDFFLHSGDYIYADGPLKAEVPLADGSTWENLVIPEKEKVAETLDEFRGNYRYTLMDENVRAFHAEVPVFAQWDDHETTNNWYPQEVLTADDRYAVKSAALLSARAKQAFAEYTPSRIDPTDERIYRKVSFGPHLDVFFIDMRTYRGPNTANLQETMSEATVFLGAEQVAWLKRALPASAATWKVIAADMPIGLVVRDGDHFENLANADDGAPKGRELEMADLLRFIKAADVENVVWLTADVHYTAAHYYDPEKAAFQDFDGFWEFVSGPLNAGTFGPNDKDATFGITVDFEKAPEGGKANLPPSDGLQFFGQVDIAADGTMTVQLKDLTGATLHTVELTPAPVR</sequence>
<reference evidence="4 5" key="1">
    <citation type="submission" date="2020-08" db="EMBL/GenBank/DDBJ databases">
        <title>Genome sequencing of Purple Non-Sulfur Bacteria from various extreme environments.</title>
        <authorList>
            <person name="Mayer M."/>
        </authorList>
    </citation>
    <scope>NUCLEOTIDE SEQUENCE [LARGE SCALE GENOMIC DNA]</scope>
    <source>
        <strain evidence="4 5">JA135</strain>
    </source>
</reference>
<comment type="caution">
    <text evidence="4">The sequence shown here is derived from an EMBL/GenBank/DDBJ whole genome shotgun (WGS) entry which is preliminary data.</text>
</comment>
<organism evidence="4 5">
    <name type="scientific">Roseospira goensis</name>
    <dbReference type="NCBI Taxonomy" id="391922"/>
    <lineage>
        <taxon>Bacteria</taxon>
        <taxon>Pseudomonadati</taxon>
        <taxon>Pseudomonadota</taxon>
        <taxon>Alphaproteobacteria</taxon>
        <taxon>Rhodospirillales</taxon>
        <taxon>Rhodospirillaceae</taxon>
        <taxon>Roseospira</taxon>
    </lineage>
</organism>
<dbReference type="EMBL" id="JACIGI010000048">
    <property type="protein sequence ID" value="MBB4287716.1"/>
    <property type="molecule type" value="Genomic_DNA"/>
</dbReference>
<evidence type="ECO:0000259" key="3">
    <source>
        <dbReference type="Pfam" id="PF16655"/>
    </source>
</evidence>
<dbReference type="Pfam" id="PF09423">
    <property type="entry name" value="PhoD"/>
    <property type="match status" value="1"/>
</dbReference>
<gene>
    <name evidence="4" type="ORF">GGD88_003473</name>
</gene>
<dbReference type="EC" id="3.1.3.1" evidence="4"/>
<dbReference type="Proteomes" id="UP000555728">
    <property type="component" value="Unassembled WGS sequence"/>
</dbReference>
<protein>
    <submittedName>
        <fullName evidence="4">Alkaline phosphatase D</fullName>
        <ecNumber evidence="4">3.1.3.1</ecNumber>
    </submittedName>
</protein>
<evidence type="ECO:0000313" key="5">
    <source>
        <dbReference type="Proteomes" id="UP000555728"/>
    </source>
</evidence>
<dbReference type="SUPFAM" id="SSF56300">
    <property type="entry name" value="Metallo-dependent phosphatases"/>
    <property type="match status" value="1"/>
</dbReference>
<dbReference type="AlphaFoldDB" id="A0A7W6WLS6"/>
<dbReference type="Gene3D" id="3.60.21.70">
    <property type="entry name" value="PhoD-like phosphatase"/>
    <property type="match status" value="1"/>
</dbReference>
<feature type="domain" description="PhoD-like phosphatase metallophosphatase" evidence="2">
    <location>
        <begin position="150"/>
        <end position="497"/>
    </location>
</feature>
<dbReference type="PANTHER" id="PTHR43606:SF1">
    <property type="entry name" value="PHOD-LIKE PHOSPHATASE METALLOPHOSPHATASE DOMAIN-CONTAINING PROTEIN"/>
    <property type="match status" value="1"/>
</dbReference>
<dbReference type="InterPro" id="IPR038607">
    <property type="entry name" value="PhoD-like_sf"/>
</dbReference>
<dbReference type="PANTHER" id="PTHR43606">
    <property type="entry name" value="PHOSPHATASE, PUTATIVE (AFU_ORTHOLOGUE AFUA_6G08710)-RELATED"/>
    <property type="match status" value="1"/>
</dbReference>
<evidence type="ECO:0000256" key="1">
    <source>
        <dbReference type="SAM" id="SignalP"/>
    </source>
</evidence>
<dbReference type="InterPro" id="IPR032093">
    <property type="entry name" value="PhoD_N"/>
</dbReference>
<feature type="chain" id="PRO_5030736189" evidence="1">
    <location>
        <begin position="40"/>
        <end position="523"/>
    </location>
</feature>
<dbReference type="Gene3D" id="2.60.40.380">
    <property type="entry name" value="Purple acid phosphatase-like, N-terminal"/>
    <property type="match status" value="1"/>
</dbReference>
<evidence type="ECO:0000313" key="4">
    <source>
        <dbReference type="EMBL" id="MBB4287716.1"/>
    </source>
</evidence>
<feature type="signal peptide" evidence="1">
    <location>
        <begin position="1"/>
        <end position="39"/>
    </location>
</feature>
<dbReference type="RefSeq" id="WP_343056411.1">
    <property type="nucleotide sequence ID" value="NZ_JACIGI010000048.1"/>
</dbReference>
<feature type="domain" description="Phospholipase D N-terminal" evidence="3">
    <location>
        <begin position="48"/>
        <end position="125"/>
    </location>
</feature>
<dbReference type="GO" id="GO:0004035">
    <property type="term" value="F:alkaline phosphatase activity"/>
    <property type="evidence" value="ECO:0007669"/>
    <property type="project" value="UniProtKB-EC"/>
</dbReference>
<evidence type="ECO:0000259" key="2">
    <source>
        <dbReference type="Pfam" id="PF09423"/>
    </source>
</evidence>
<dbReference type="CDD" id="cd07389">
    <property type="entry name" value="MPP_PhoD"/>
    <property type="match status" value="1"/>
</dbReference>
<keyword evidence="5" id="KW-1185">Reference proteome</keyword>
<dbReference type="InterPro" id="IPR018946">
    <property type="entry name" value="PhoD-like_MPP"/>
</dbReference>
<name>A0A7W6WLS6_9PROT</name>
<accession>A0A7W6WLS6</accession>
<dbReference type="Pfam" id="PF16655">
    <property type="entry name" value="PhoD_N"/>
    <property type="match status" value="1"/>
</dbReference>
<keyword evidence="1" id="KW-0732">Signal</keyword>
<keyword evidence="4" id="KW-0378">Hydrolase</keyword>
<dbReference type="InterPro" id="IPR029052">
    <property type="entry name" value="Metallo-depent_PP-like"/>
</dbReference>
<proteinExistence type="predicted"/>